<evidence type="ECO:0000256" key="1">
    <source>
        <dbReference type="SAM" id="MobiDB-lite"/>
    </source>
</evidence>
<evidence type="ECO:0000259" key="3">
    <source>
        <dbReference type="SMART" id="SM00642"/>
    </source>
</evidence>
<dbReference type="InterPro" id="IPR045857">
    <property type="entry name" value="O16G_dom_2"/>
</dbReference>
<feature type="transmembrane region" description="Helical" evidence="2">
    <location>
        <begin position="71"/>
        <end position="93"/>
    </location>
</feature>
<dbReference type="InterPro" id="IPR017853">
    <property type="entry name" value="GH"/>
</dbReference>
<feature type="compositionally biased region" description="Basic and acidic residues" evidence="1">
    <location>
        <begin position="33"/>
        <end position="42"/>
    </location>
</feature>
<dbReference type="Gene3D" id="3.20.20.80">
    <property type="entry name" value="Glycosidases"/>
    <property type="match status" value="1"/>
</dbReference>
<proteinExistence type="predicted"/>
<feature type="domain" description="Glycosyl hydrolase family 13 catalytic" evidence="3">
    <location>
        <begin position="109"/>
        <end position="483"/>
    </location>
</feature>
<dbReference type="Gene3D" id="3.90.400.10">
    <property type="entry name" value="Oligo-1,6-glucosidase, Domain 2"/>
    <property type="match status" value="1"/>
</dbReference>
<feature type="region of interest" description="Disordered" evidence="1">
    <location>
        <begin position="1"/>
        <end position="45"/>
    </location>
</feature>
<dbReference type="Pfam" id="PF00128">
    <property type="entry name" value="Alpha-amylase"/>
    <property type="match status" value="1"/>
</dbReference>
<dbReference type="SMART" id="SM00642">
    <property type="entry name" value="Aamy"/>
    <property type="match status" value="1"/>
</dbReference>
<dbReference type="EMBL" id="FN654275">
    <property type="protein sequence ID" value="CBY30372.1"/>
    <property type="molecule type" value="Genomic_DNA"/>
</dbReference>
<gene>
    <name evidence="4" type="ORF">GSOID_T00018237001</name>
</gene>
<dbReference type="SUPFAM" id="SSF51445">
    <property type="entry name" value="(Trans)glycosidases"/>
    <property type="match status" value="1"/>
</dbReference>
<keyword evidence="2" id="KW-1133">Transmembrane helix</keyword>
<name>E4Y3X4_OIKDI</name>
<evidence type="ECO:0000313" key="4">
    <source>
        <dbReference type="EMBL" id="CBY30372.1"/>
    </source>
</evidence>
<dbReference type="GO" id="GO:0005975">
    <property type="term" value="P:carbohydrate metabolic process"/>
    <property type="evidence" value="ECO:0007669"/>
    <property type="project" value="InterPro"/>
</dbReference>
<dbReference type="PANTHER" id="PTHR10357">
    <property type="entry name" value="ALPHA-AMYLASE FAMILY MEMBER"/>
    <property type="match status" value="1"/>
</dbReference>
<dbReference type="InterPro" id="IPR006047">
    <property type="entry name" value="GH13_cat_dom"/>
</dbReference>
<evidence type="ECO:0000256" key="2">
    <source>
        <dbReference type="SAM" id="Phobius"/>
    </source>
</evidence>
<dbReference type="AlphaFoldDB" id="E4Y3X4"/>
<sequence>MGDIENPAFEQEVHKDIEETNFDDVNDSDDEVEKSPDTKFDDGEIPEAYAGMPAEVLIHYSRQKKWVFGRLAGWLVILATFATLISLSGVIIAQSPPCLDFWEKSPIYQIYPRSFKDCDPTLNENRQDQICGDGIGDIPGIIEKLDYLKEDLGISVVWVSPIFKSPMQDFGYDVSDYRQPDPVFGNMADLQKLIEEMHNRGMKLVLDFVPNHTSVEHEKFQNMTEDFFVWRDGEKPKNSCPNNWQSDFAVNDKGDLPAWTYHPVVGKYYYRAFGWFQADLNMYNKEVQRFLNDILDFWLDEGVDGFRIDAIGYGFEEENFRNESYIDASEPEPLFWSNLYHDFTFEYEVYTSTEKNMKYYGSYEREADFPFNFDLIPLGLSGSIKGAEVRQLIDNWMFKMPFGRTPNWVVGNHDNTRLASRIDGMTDDDKIKISKLFAQLTFTLPGTNFIYNGEELGMVDLTEQELPDECKVDIQKDSRDFERNPISWNGDSASNYGFSTCTGKQNLPQNCNQDRCTWLPLSETAENGLNVASQIEDEDSVLNFYKKLIELRQDESFTRGSYCRNPADESDKPEGLLRYIRTLEGGKTFEIVFNWGNSGLKFDHKNGRNIVGTFGSDKNELEPYSGVILELGSIPAEYQGKGICVQRRAVRKRNNLILTSATKDERLFDFEAHFG</sequence>
<dbReference type="PANTHER" id="PTHR10357:SF179">
    <property type="entry name" value="NEUTRAL AND BASIC AMINO ACID TRANSPORT PROTEIN RBAT"/>
    <property type="match status" value="1"/>
</dbReference>
<keyword evidence="2" id="KW-0812">Transmembrane</keyword>
<feature type="compositionally biased region" description="Acidic residues" evidence="1">
    <location>
        <begin position="19"/>
        <end position="32"/>
    </location>
</feature>
<dbReference type="Proteomes" id="UP000011014">
    <property type="component" value="Unassembled WGS sequence"/>
</dbReference>
<reference evidence="4" key="1">
    <citation type="journal article" date="2010" name="Science">
        <title>Plasticity of animal genome architecture unmasked by rapid evolution of a pelagic tunicate.</title>
        <authorList>
            <person name="Denoeud F."/>
            <person name="Henriet S."/>
            <person name="Mungpakdee S."/>
            <person name="Aury J.M."/>
            <person name="Da Silva C."/>
            <person name="Brinkmann H."/>
            <person name="Mikhaleva J."/>
            <person name="Olsen L.C."/>
            <person name="Jubin C."/>
            <person name="Canestro C."/>
            <person name="Bouquet J.M."/>
            <person name="Danks G."/>
            <person name="Poulain J."/>
            <person name="Campsteijn C."/>
            <person name="Adamski M."/>
            <person name="Cross I."/>
            <person name="Yadetie F."/>
            <person name="Muffato M."/>
            <person name="Louis A."/>
            <person name="Butcher S."/>
            <person name="Tsagkogeorga G."/>
            <person name="Konrad A."/>
            <person name="Singh S."/>
            <person name="Jensen M.F."/>
            <person name="Cong E.H."/>
            <person name="Eikeseth-Otteraa H."/>
            <person name="Noel B."/>
            <person name="Anthouard V."/>
            <person name="Porcel B.M."/>
            <person name="Kachouri-Lafond R."/>
            <person name="Nishino A."/>
            <person name="Ugolini M."/>
            <person name="Chourrout P."/>
            <person name="Nishida H."/>
            <person name="Aasland R."/>
            <person name="Huzurbazar S."/>
            <person name="Westhof E."/>
            <person name="Delsuc F."/>
            <person name="Lehrach H."/>
            <person name="Reinhardt R."/>
            <person name="Weissenbach J."/>
            <person name="Roy S.W."/>
            <person name="Artiguenave F."/>
            <person name="Postlethwait J.H."/>
            <person name="Manak J.R."/>
            <person name="Thompson E.M."/>
            <person name="Jaillon O."/>
            <person name="Du Pasquier L."/>
            <person name="Boudinot P."/>
            <person name="Liberles D.A."/>
            <person name="Volff J.N."/>
            <person name="Philippe H."/>
            <person name="Lenhard B."/>
            <person name="Roest Crollius H."/>
            <person name="Wincker P."/>
            <person name="Chourrout D."/>
        </authorList>
    </citation>
    <scope>NUCLEOTIDE SEQUENCE [LARGE SCALE GENOMIC DNA]</scope>
</reference>
<organism evidence="4">
    <name type="scientific">Oikopleura dioica</name>
    <name type="common">Tunicate</name>
    <dbReference type="NCBI Taxonomy" id="34765"/>
    <lineage>
        <taxon>Eukaryota</taxon>
        <taxon>Metazoa</taxon>
        <taxon>Chordata</taxon>
        <taxon>Tunicata</taxon>
        <taxon>Appendicularia</taxon>
        <taxon>Copelata</taxon>
        <taxon>Oikopleuridae</taxon>
        <taxon>Oikopleura</taxon>
    </lineage>
</organism>
<protein>
    <recommendedName>
        <fullName evidence="3">Glycosyl hydrolase family 13 catalytic domain-containing protein</fullName>
    </recommendedName>
</protein>
<accession>E4Y3X4</accession>
<keyword evidence="2" id="KW-0472">Membrane</keyword>